<dbReference type="EMBL" id="BMQA01000019">
    <property type="protein sequence ID" value="GGJ35586.1"/>
    <property type="molecule type" value="Genomic_DNA"/>
</dbReference>
<evidence type="ECO:0000313" key="13">
    <source>
        <dbReference type="Proteomes" id="UP000657574"/>
    </source>
</evidence>
<dbReference type="InterPro" id="IPR032823">
    <property type="entry name" value="BCA_ABC_TP_C"/>
</dbReference>
<dbReference type="GO" id="GO:0015658">
    <property type="term" value="F:branched-chain amino acid transmembrane transporter activity"/>
    <property type="evidence" value="ECO:0007669"/>
    <property type="project" value="InterPro"/>
</dbReference>
<feature type="transmembrane region" description="Helical" evidence="10">
    <location>
        <begin position="537"/>
        <end position="555"/>
    </location>
</feature>
<dbReference type="PROSITE" id="PS50893">
    <property type="entry name" value="ABC_TRANSPORTER_2"/>
    <property type="match status" value="1"/>
</dbReference>
<sequence>MTTFIQFALLGLGAGAAYTLLAQGLVLAYRGSGVLNFAQGAFALIGGFLFFELRQNQGLPLVPALLLAVAATAVLGGLVYDLIMRPLAKAAVIARVIATLGLMILIQNAAVLIWGANPQSVHSLLPTSTLSLGGVYVGIDRLIMFAIAAVLTAVLWAVNRFTTVGLALRAASDNPVAAASLGWSPTTFGRLTWLLSSAVAAVAGILIAPLSSLSAADMPILVVPVLAAALFGALKSFPITFLASVLIGVGQSLAGYYVHAQGVAESLPFLLIIAVLVLRGRGLPGRGHVNDMLPEVGSGRVRPLLVIPLVVIAAFLILRVFPIDLVDALTVTMAWALLLLSMTVLLGYAGQLSLAQFAVGGLAALLAGKLVNDAGLPFSAALILSVVLIVPVALLISLPALRTRGMDLAVISLGVCVAVTALVFTNGDLAGGAAGIPTGDRSFFGIDIDPLMDPSKYALFVFLVFVVCALVVANVRRGTAGRRLLAIRTNERAAASLGISVFAGKGFAFTLASVVAALGGVTLAFKDSALIFENYQPMSSLLVVAFAIVGGVGYLSGSILGATLATGSIGSWILMSIFDNPDPAWLGLVGGLGVVLLAVQNPNGLAGENLKLLHAIARRIRKSAPKPESADTLGRRVKPKPCPPTTLEVKGLTVRYGGVTAVSNVSLTVRPGEVLGLIGPNGAGKTSFIDAVTGFTAPAAGEIRLNGERMDRRPAHLRARAGIARSFQSLELFETSSVQENIFAACDDGSLRTYLTDLFHPRTPVLTPEAAAALDELDLTRHRDELVGSLSYGKRRLLAIARAVAQNPKVLLLDEPAAGLSGQEVEELRVVVRRLADEWGFAILVVEHDMSFVMQTCDHVTVLNFGEQIGYGTPEEIQADPAVVEAYLGQVAETAEEEPEPVPSKESR</sequence>
<feature type="transmembrane region" description="Helical" evidence="10">
    <location>
        <begin position="32"/>
        <end position="51"/>
    </location>
</feature>
<dbReference type="CDD" id="cd06582">
    <property type="entry name" value="TM_PBP1_LivH_like"/>
    <property type="match status" value="1"/>
</dbReference>
<feature type="transmembrane region" description="Helical" evidence="10">
    <location>
        <begin position="92"/>
        <end position="114"/>
    </location>
</feature>
<evidence type="ECO:0000256" key="9">
    <source>
        <dbReference type="SAM" id="MobiDB-lite"/>
    </source>
</evidence>
<feature type="transmembrane region" description="Helical" evidence="10">
    <location>
        <begin position="408"/>
        <end position="425"/>
    </location>
</feature>
<evidence type="ECO:0000256" key="8">
    <source>
        <dbReference type="ARBA" id="ARBA00023136"/>
    </source>
</evidence>
<dbReference type="GO" id="GO:0016887">
    <property type="term" value="F:ATP hydrolysis activity"/>
    <property type="evidence" value="ECO:0007669"/>
    <property type="project" value="InterPro"/>
</dbReference>
<feature type="transmembrane region" description="Helical" evidence="10">
    <location>
        <begin position="256"/>
        <end position="280"/>
    </location>
</feature>
<evidence type="ECO:0000256" key="5">
    <source>
        <dbReference type="ARBA" id="ARBA00022741"/>
    </source>
</evidence>
<keyword evidence="7 10" id="KW-1133">Transmembrane helix</keyword>
<feature type="transmembrane region" description="Helical" evidence="10">
    <location>
        <begin position="191"/>
        <end position="208"/>
    </location>
</feature>
<evidence type="ECO:0000256" key="1">
    <source>
        <dbReference type="ARBA" id="ARBA00004651"/>
    </source>
</evidence>
<evidence type="ECO:0000256" key="3">
    <source>
        <dbReference type="ARBA" id="ARBA00022475"/>
    </source>
</evidence>
<dbReference type="Proteomes" id="UP000657574">
    <property type="component" value="Unassembled WGS sequence"/>
</dbReference>
<comment type="subcellular location">
    <subcellularLocation>
        <location evidence="1">Cell membrane</location>
        <topology evidence="1">Multi-pass membrane protein</topology>
    </subcellularLocation>
</comment>
<feature type="transmembrane region" description="Helical" evidence="10">
    <location>
        <begin position="457"/>
        <end position="475"/>
    </location>
</feature>
<evidence type="ECO:0000256" key="2">
    <source>
        <dbReference type="ARBA" id="ARBA00022448"/>
    </source>
</evidence>
<evidence type="ECO:0000259" key="11">
    <source>
        <dbReference type="PROSITE" id="PS50893"/>
    </source>
</evidence>
<dbReference type="Pfam" id="PF00005">
    <property type="entry name" value="ABC_tran"/>
    <property type="match status" value="1"/>
</dbReference>
<dbReference type="GO" id="GO:0005524">
    <property type="term" value="F:ATP binding"/>
    <property type="evidence" value="ECO:0007669"/>
    <property type="project" value="UniProtKB-KW"/>
</dbReference>
<evidence type="ECO:0000256" key="7">
    <source>
        <dbReference type="ARBA" id="ARBA00022989"/>
    </source>
</evidence>
<feature type="transmembrane region" description="Helical" evidence="10">
    <location>
        <begin position="220"/>
        <end position="250"/>
    </location>
</feature>
<dbReference type="InterPro" id="IPR043428">
    <property type="entry name" value="LivM-like"/>
</dbReference>
<evidence type="ECO:0000256" key="6">
    <source>
        <dbReference type="ARBA" id="ARBA00022840"/>
    </source>
</evidence>
<dbReference type="AlphaFoldDB" id="A0A917L183"/>
<organism evidence="12 13">
    <name type="scientific">Streptomyces brasiliensis</name>
    <dbReference type="NCBI Taxonomy" id="1954"/>
    <lineage>
        <taxon>Bacteria</taxon>
        <taxon>Bacillati</taxon>
        <taxon>Actinomycetota</taxon>
        <taxon>Actinomycetes</taxon>
        <taxon>Kitasatosporales</taxon>
        <taxon>Streptomycetaceae</taxon>
        <taxon>Streptomyces</taxon>
    </lineage>
</organism>
<dbReference type="Gene3D" id="3.40.50.300">
    <property type="entry name" value="P-loop containing nucleotide triphosphate hydrolases"/>
    <property type="match status" value="1"/>
</dbReference>
<name>A0A917L183_9ACTN</name>
<reference evidence="12" key="2">
    <citation type="submission" date="2020-09" db="EMBL/GenBank/DDBJ databases">
        <authorList>
            <person name="Sun Q."/>
            <person name="Ohkuma M."/>
        </authorList>
    </citation>
    <scope>NUCLEOTIDE SEQUENCE</scope>
    <source>
        <strain evidence="12">JCM 3086</strain>
    </source>
</reference>
<feature type="transmembrane region" description="Helical" evidence="10">
    <location>
        <begin position="496"/>
        <end position="525"/>
    </location>
</feature>
<dbReference type="RefSeq" id="WP_189313809.1">
    <property type="nucleotide sequence ID" value="NZ_BMQA01000019.1"/>
</dbReference>
<dbReference type="Pfam" id="PF12399">
    <property type="entry name" value="BCA_ABC_TP_C"/>
    <property type="match status" value="1"/>
</dbReference>
<dbReference type="InterPro" id="IPR003593">
    <property type="entry name" value="AAA+_ATPase"/>
</dbReference>
<dbReference type="SMART" id="SM00382">
    <property type="entry name" value="AAA"/>
    <property type="match status" value="1"/>
</dbReference>
<dbReference type="InterPro" id="IPR027417">
    <property type="entry name" value="P-loop_NTPase"/>
</dbReference>
<keyword evidence="2" id="KW-0813">Transport</keyword>
<feature type="transmembrane region" description="Helical" evidence="10">
    <location>
        <begin position="58"/>
        <end position="80"/>
    </location>
</feature>
<feature type="region of interest" description="Disordered" evidence="9">
    <location>
        <begin position="624"/>
        <end position="644"/>
    </location>
</feature>
<feature type="transmembrane region" description="Helical" evidence="10">
    <location>
        <begin position="135"/>
        <end position="158"/>
    </location>
</feature>
<reference evidence="12" key="1">
    <citation type="journal article" date="2014" name="Int. J. Syst. Evol. Microbiol.">
        <title>Complete genome sequence of Corynebacterium casei LMG S-19264T (=DSM 44701T), isolated from a smear-ripened cheese.</title>
        <authorList>
            <consortium name="US DOE Joint Genome Institute (JGI-PGF)"/>
            <person name="Walter F."/>
            <person name="Albersmeier A."/>
            <person name="Kalinowski J."/>
            <person name="Ruckert C."/>
        </authorList>
    </citation>
    <scope>NUCLEOTIDE SEQUENCE</scope>
    <source>
        <strain evidence="12">JCM 3086</strain>
    </source>
</reference>
<feature type="transmembrane region" description="Helical" evidence="10">
    <location>
        <begin position="328"/>
        <end position="347"/>
    </location>
</feature>
<dbReference type="GO" id="GO:0005886">
    <property type="term" value="C:plasma membrane"/>
    <property type="evidence" value="ECO:0007669"/>
    <property type="project" value="UniProtKB-SubCell"/>
</dbReference>
<feature type="domain" description="ABC transporter" evidence="11">
    <location>
        <begin position="647"/>
        <end position="890"/>
    </location>
</feature>
<comment type="caution">
    <text evidence="12">The sequence shown here is derived from an EMBL/GenBank/DDBJ whole genome shotgun (WGS) entry which is preliminary data.</text>
</comment>
<dbReference type="InterPro" id="IPR001851">
    <property type="entry name" value="ABC_transp_permease"/>
</dbReference>
<keyword evidence="13" id="KW-1185">Reference proteome</keyword>
<protein>
    <submittedName>
        <fullName evidence="12">ABC transporter</fullName>
    </submittedName>
</protein>
<keyword evidence="8 10" id="KW-0472">Membrane</keyword>
<dbReference type="CDD" id="cd06581">
    <property type="entry name" value="TM_PBP1_LivM_like"/>
    <property type="match status" value="1"/>
</dbReference>
<dbReference type="Pfam" id="PF02653">
    <property type="entry name" value="BPD_transp_2"/>
    <property type="match status" value="2"/>
</dbReference>
<keyword evidence="3" id="KW-1003">Cell membrane</keyword>
<dbReference type="CDD" id="cd03219">
    <property type="entry name" value="ABC_Mj1267_LivG_branched"/>
    <property type="match status" value="1"/>
</dbReference>
<evidence type="ECO:0000256" key="10">
    <source>
        <dbReference type="SAM" id="Phobius"/>
    </source>
</evidence>
<gene>
    <name evidence="12" type="ORF">GCM10010121_053530</name>
</gene>
<dbReference type="InterPro" id="IPR003439">
    <property type="entry name" value="ABC_transporter-like_ATP-bd"/>
</dbReference>
<keyword evidence="4 10" id="KW-0812">Transmembrane</keyword>
<feature type="transmembrane region" description="Helical" evidence="10">
    <location>
        <begin position="584"/>
        <end position="601"/>
    </location>
</feature>
<accession>A0A917L183</accession>
<proteinExistence type="predicted"/>
<dbReference type="SUPFAM" id="SSF52540">
    <property type="entry name" value="P-loop containing nucleoside triphosphate hydrolases"/>
    <property type="match status" value="1"/>
</dbReference>
<feature type="transmembrane region" description="Helical" evidence="10">
    <location>
        <begin position="301"/>
        <end position="322"/>
    </location>
</feature>
<feature type="transmembrane region" description="Helical" evidence="10">
    <location>
        <begin position="378"/>
        <end position="401"/>
    </location>
</feature>
<keyword evidence="6" id="KW-0067">ATP-binding</keyword>
<evidence type="ECO:0000256" key="4">
    <source>
        <dbReference type="ARBA" id="ARBA00022692"/>
    </source>
</evidence>
<keyword evidence="5" id="KW-0547">Nucleotide-binding</keyword>
<dbReference type="InterPro" id="IPR051120">
    <property type="entry name" value="ABC_AA/LPS_Transport"/>
</dbReference>
<dbReference type="PANTHER" id="PTHR45772">
    <property type="entry name" value="CONSERVED COMPONENT OF ABC TRANSPORTER FOR NATURAL AMINO ACIDS-RELATED"/>
    <property type="match status" value="1"/>
</dbReference>
<evidence type="ECO:0000313" key="12">
    <source>
        <dbReference type="EMBL" id="GGJ35586.1"/>
    </source>
</evidence>